<proteinExistence type="predicted"/>
<keyword evidence="2" id="KW-1185">Reference proteome</keyword>
<organism evidence="1 2">
    <name type="scientific">Molossus molossus</name>
    <name type="common">Pallas' mastiff bat</name>
    <name type="synonym">Vespertilio molossus</name>
    <dbReference type="NCBI Taxonomy" id="27622"/>
    <lineage>
        <taxon>Eukaryota</taxon>
        <taxon>Metazoa</taxon>
        <taxon>Chordata</taxon>
        <taxon>Craniata</taxon>
        <taxon>Vertebrata</taxon>
        <taxon>Euteleostomi</taxon>
        <taxon>Mammalia</taxon>
        <taxon>Eutheria</taxon>
        <taxon>Laurasiatheria</taxon>
        <taxon>Chiroptera</taxon>
        <taxon>Yangochiroptera</taxon>
        <taxon>Molossidae</taxon>
        <taxon>Molossus</taxon>
    </lineage>
</organism>
<reference evidence="1 2" key="1">
    <citation type="journal article" date="2020" name="Nature">
        <title>Six reference-quality genomes reveal evolution of bat adaptations.</title>
        <authorList>
            <person name="Jebb D."/>
            <person name="Huang Z."/>
            <person name="Pippel M."/>
            <person name="Hughes G.M."/>
            <person name="Lavrichenko K."/>
            <person name="Devanna P."/>
            <person name="Winkler S."/>
            <person name="Jermiin L.S."/>
            <person name="Skirmuntt E.C."/>
            <person name="Katzourakis A."/>
            <person name="Burkitt-Gray L."/>
            <person name="Ray D.A."/>
            <person name="Sullivan K.A.M."/>
            <person name="Roscito J.G."/>
            <person name="Kirilenko B.M."/>
            <person name="Davalos L.M."/>
            <person name="Corthals A.P."/>
            <person name="Power M.L."/>
            <person name="Jones G."/>
            <person name="Ransome R.D."/>
            <person name="Dechmann D.K.N."/>
            <person name="Locatelli A.G."/>
            <person name="Puechmaille S.J."/>
            <person name="Fedrigo O."/>
            <person name="Jarvis E.D."/>
            <person name="Hiller M."/>
            <person name="Vernes S.C."/>
            <person name="Myers E.W."/>
            <person name="Teeling E.C."/>
        </authorList>
    </citation>
    <scope>NUCLEOTIDE SEQUENCE [LARGE SCALE GENOMIC DNA]</scope>
    <source>
        <strain evidence="1">MMolMol1</strain>
        <tissue evidence="1">Muscle</tissue>
    </source>
</reference>
<name>A0A7J8I121_MOLMO</name>
<sequence length="235" mass="26052">MRGWDTESAAGGTPAAAELTPRHPARLGTVWLLPRSEEVIAKVWSFKIVLQVIVFYQIWKLMLKQLQEAAIGREKWRRSEQSYTDRLPEPNWNYNYNTDKLTGKSNRKAACEDPITRDTDSILVGLRRRETGAGSPRSAARQLPQLGAALLGHTPRRLHSAAGTEAETATATHLGLRQREGRLDWNSVGSHGIWKALRAFAELQPRRTVAILLLPRALGRGSSPSLGDPTPPCGH</sequence>
<evidence type="ECO:0000313" key="2">
    <source>
        <dbReference type="Proteomes" id="UP000550707"/>
    </source>
</evidence>
<comment type="caution">
    <text evidence="1">The sequence shown here is derived from an EMBL/GenBank/DDBJ whole genome shotgun (WGS) entry which is preliminary data.</text>
</comment>
<dbReference type="Proteomes" id="UP000550707">
    <property type="component" value="Unassembled WGS sequence"/>
</dbReference>
<accession>A0A7J8I121</accession>
<gene>
    <name evidence="1" type="ORF">HJG59_010852</name>
</gene>
<dbReference type="EMBL" id="JACASF010000005">
    <property type="protein sequence ID" value="KAF6477960.1"/>
    <property type="molecule type" value="Genomic_DNA"/>
</dbReference>
<dbReference type="AlphaFoldDB" id="A0A7J8I121"/>
<evidence type="ECO:0000313" key="1">
    <source>
        <dbReference type="EMBL" id="KAF6477960.1"/>
    </source>
</evidence>
<protein>
    <submittedName>
        <fullName evidence="1">Uncharacterized protein</fullName>
    </submittedName>
</protein>
<dbReference type="InParanoid" id="A0A7J8I121"/>